<name>A0A2T4S7P0_9STAP</name>
<proteinExistence type="predicted"/>
<dbReference type="AlphaFoldDB" id="A0A2T4S7P0"/>
<accession>A0A2T4S7P0</accession>
<comment type="caution">
    <text evidence="1">The sequence shown here is derived from an EMBL/GenBank/DDBJ whole genome shotgun (WGS) entry which is preliminary data.</text>
</comment>
<sequence length="26" mass="2986">MGIFTKKSKDLDALQNAIETRRTVYS</sequence>
<dbReference type="Proteomes" id="UP000240400">
    <property type="component" value="Unassembled WGS sequence"/>
</dbReference>
<dbReference type="EMBL" id="PZHR01000105">
    <property type="protein sequence ID" value="PTK57668.1"/>
    <property type="molecule type" value="Genomic_DNA"/>
</dbReference>
<protein>
    <submittedName>
        <fullName evidence="1">Nitroreductase family protein</fullName>
    </submittedName>
</protein>
<feature type="non-terminal residue" evidence="1">
    <location>
        <position position="26"/>
    </location>
</feature>
<gene>
    <name evidence="1" type="ORF">BUZ61_12315</name>
</gene>
<evidence type="ECO:0000313" key="2">
    <source>
        <dbReference type="Proteomes" id="UP000240400"/>
    </source>
</evidence>
<reference evidence="1 2" key="1">
    <citation type="journal article" date="2016" name="Front. Microbiol.">
        <title>Comprehensive Phylogenetic Analysis of Bovine Non-aureus Staphylococci Species Based on Whole-Genome Sequencing.</title>
        <authorList>
            <person name="Naushad S."/>
            <person name="Barkema H.W."/>
            <person name="Luby C."/>
            <person name="Condas L.A."/>
            <person name="Nobrega D.B."/>
            <person name="Carson D.A."/>
            <person name="De Buck J."/>
        </authorList>
    </citation>
    <scope>NUCLEOTIDE SEQUENCE [LARGE SCALE GENOMIC DNA]</scope>
    <source>
        <strain evidence="1 2">SNUC 4337</strain>
    </source>
</reference>
<evidence type="ECO:0000313" key="1">
    <source>
        <dbReference type="EMBL" id="PTK57668.1"/>
    </source>
</evidence>
<organism evidence="1 2">
    <name type="scientific">Staphylococcus nepalensis</name>
    <dbReference type="NCBI Taxonomy" id="214473"/>
    <lineage>
        <taxon>Bacteria</taxon>
        <taxon>Bacillati</taxon>
        <taxon>Bacillota</taxon>
        <taxon>Bacilli</taxon>
        <taxon>Bacillales</taxon>
        <taxon>Staphylococcaceae</taxon>
        <taxon>Staphylococcus</taxon>
    </lineage>
</organism>